<dbReference type="RefSeq" id="WP_153446057.1">
    <property type="nucleotide sequence ID" value="NZ_CP045699.1"/>
</dbReference>
<dbReference type="PANTHER" id="PTHR34039:SF1">
    <property type="entry name" value="UPF0102 PROTEIN YRAN"/>
    <property type="match status" value="1"/>
</dbReference>
<dbReference type="Proteomes" id="UP000348942">
    <property type="component" value="Chromosome 1"/>
</dbReference>
<dbReference type="InterPro" id="IPR003509">
    <property type="entry name" value="UPF0102_YraN-like"/>
</dbReference>
<reference evidence="3 4" key="1">
    <citation type="submission" date="2019-10" db="EMBL/GenBank/DDBJ databases">
        <title>Vibrio sp. nov., isolated from Coralline algae surface.</title>
        <authorList>
            <person name="Geng Y."/>
            <person name="Zhang X."/>
        </authorList>
    </citation>
    <scope>NUCLEOTIDE SEQUENCE [LARGE SCALE GENOMIC DNA]</scope>
    <source>
        <strain evidence="3 4">SM1977</strain>
    </source>
</reference>
<dbReference type="CDD" id="cd20736">
    <property type="entry name" value="PoNe_Nuclease"/>
    <property type="match status" value="1"/>
</dbReference>
<dbReference type="InterPro" id="IPR011335">
    <property type="entry name" value="Restrct_endonuc-II-like"/>
</dbReference>
<organism evidence="3 4">
    <name type="scientific">Vibrio algicola</name>
    <dbReference type="NCBI Taxonomy" id="2662262"/>
    <lineage>
        <taxon>Bacteria</taxon>
        <taxon>Pseudomonadati</taxon>
        <taxon>Pseudomonadota</taxon>
        <taxon>Gammaproteobacteria</taxon>
        <taxon>Vibrionales</taxon>
        <taxon>Vibrionaceae</taxon>
        <taxon>Vibrio</taxon>
    </lineage>
</organism>
<keyword evidence="4" id="KW-1185">Reference proteome</keyword>
<dbReference type="Pfam" id="PF02021">
    <property type="entry name" value="UPF0102"/>
    <property type="match status" value="1"/>
</dbReference>
<dbReference type="EMBL" id="CP045699">
    <property type="protein sequence ID" value="QGA64246.1"/>
    <property type="molecule type" value="Genomic_DNA"/>
</dbReference>
<evidence type="ECO:0000256" key="2">
    <source>
        <dbReference type="HAMAP-Rule" id="MF_00048"/>
    </source>
</evidence>
<dbReference type="GO" id="GO:0003676">
    <property type="term" value="F:nucleic acid binding"/>
    <property type="evidence" value="ECO:0007669"/>
    <property type="project" value="InterPro"/>
</dbReference>
<accession>A0A5Q0TDQ7</accession>
<dbReference type="InterPro" id="IPR011856">
    <property type="entry name" value="tRNA_endonuc-like_dom_sf"/>
</dbReference>
<comment type="similarity">
    <text evidence="1 2">Belongs to the UPF0102 family.</text>
</comment>
<proteinExistence type="inferred from homology"/>
<dbReference type="Gene3D" id="3.40.1350.10">
    <property type="match status" value="1"/>
</dbReference>
<sequence length="131" mass="15175">MKLFSQSKTTTTNNKRAIGSQYETLAKQYLTRQGYRFIAANFNTRLGEIDLIMQDGDTFVFIEVKYRKHSHYGHAAEMVTYAKSQKLIKTAMIWLKQQRLSAETTSFRFDVIAIQQQGQDINWIKNAITQG</sequence>
<evidence type="ECO:0000313" key="4">
    <source>
        <dbReference type="Proteomes" id="UP000348942"/>
    </source>
</evidence>
<dbReference type="SUPFAM" id="SSF52980">
    <property type="entry name" value="Restriction endonuclease-like"/>
    <property type="match status" value="1"/>
</dbReference>
<dbReference type="HAMAP" id="MF_00048">
    <property type="entry name" value="UPF0102"/>
    <property type="match status" value="1"/>
</dbReference>
<dbReference type="PANTHER" id="PTHR34039">
    <property type="entry name" value="UPF0102 PROTEIN YRAN"/>
    <property type="match status" value="1"/>
</dbReference>
<dbReference type="AlphaFoldDB" id="A0A5Q0TDQ7"/>
<evidence type="ECO:0000256" key="1">
    <source>
        <dbReference type="ARBA" id="ARBA00006738"/>
    </source>
</evidence>
<protein>
    <recommendedName>
        <fullName evidence="2">UPF0102 protein GFB47_01670</fullName>
    </recommendedName>
</protein>
<name>A0A5Q0TDQ7_9VIBR</name>
<gene>
    <name evidence="3" type="ORF">GFB47_01670</name>
</gene>
<dbReference type="NCBIfam" id="TIGR00252">
    <property type="entry name" value="YraN family protein"/>
    <property type="match status" value="1"/>
</dbReference>
<evidence type="ECO:0000313" key="3">
    <source>
        <dbReference type="EMBL" id="QGA64246.1"/>
    </source>
</evidence>
<dbReference type="NCBIfam" id="NF009150">
    <property type="entry name" value="PRK12497.1-3"/>
    <property type="match status" value="1"/>
</dbReference>